<proteinExistence type="predicted"/>
<organism evidence="2 3">
    <name type="scientific">Xinjiang nucleorhabdovirus</name>
    <dbReference type="NCBI Taxonomy" id="2824629"/>
    <lineage>
        <taxon>Viruses</taxon>
        <taxon>Riboviria</taxon>
        <taxon>Orthornavirae</taxon>
        <taxon>Negarnaviricota</taxon>
        <taxon>Haploviricotina</taxon>
        <taxon>Monjiviricetes</taxon>
        <taxon>Mononegavirales</taxon>
        <taxon>Rhabdoviridae</taxon>
    </lineage>
</organism>
<reference evidence="2" key="1">
    <citation type="submission" date="2021-03" db="EMBL/GenBank/DDBJ databases">
        <authorList>
            <person name="Chen Y.-M."/>
            <person name="Zhang Y.-Z."/>
        </authorList>
    </citation>
    <scope>NUCLEOTIDE SEQUENCE</scope>
    <source>
        <strain evidence="2">193-k141_301243</strain>
    </source>
</reference>
<sequence>MEQSEKPNTRTSPRIAPSRPPQKPSEKTDTTTRLRNDRLDRNKARQREERDQEILTRRKLTGEEAADFVRSLEERTRHENIPTPESVTTIRSFDDQGAHQDQEQMAPLPDNSEYNMTKMKEMLANVGVSIPDNKLAICVSALTNNNSVKIEEKDAALATGCLELGFKHAEVVYGVQAMRDFKSTIPDITTSSVSVANSLTEAITNLSKITKQLSSIRSPSDMSRDDKLQLANLTWEKYDETEKYDAAFSYIDKVLGFNNIYKMYQDIKHRGNINFALTAISKSTICIYRMFGCSSLKEFDSEITADKEKMARALKM</sequence>
<accession>A0AAE9IFT6</accession>
<evidence type="ECO:0000313" key="2">
    <source>
        <dbReference type="EMBL" id="URP83780.1"/>
    </source>
</evidence>
<name>A0AAE9IFT6_9RHAB</name>
<dbReference type="Proteomes" id="UP001259868">
    <property type="component" value="Segment"/>
</dbReference>
<evidence type="ECO:0000313" key="3">
    <source>
        <dbReference type="Proteomes" id="UP001259868"/>
    </source>
</evidence>
<feature type="compositionally biased region" description="Basic and acidic residues" evidence="1">
    <location>
        <begin position="24"/>
        <end position="58"/>
    </location>
</feature>
<dbReference type="EMBL" id="MW897039">
    <property type="protein sequence ID" value="URP83780.1"/>
    <property type="molecule type" value="Viral_cRNA"/>
</dbReference>
<feature type="region of interest" description="Disordered" evidence="1">
    <location>
        <begin position="1"/>
        <end position="58"/>
    </location>
</feature>
<protein>
    <submittedName>
        <fullName evidence="2">Phosphoprotein</fullName>
    </submittedName>
</protein>
<reference evidence="2" key="2">
    <citation type="journal article" date="2022" name="Nat. Microbiol.">
        <title>RNA viromes from terrestrial sites across China expand environmental viral diversity.</title>
        <authorList>
            <person name="Chiapello M."/>
            <person name="Rodriguez-Romero J."/>
            <person name="Ayllon M.A."/>
            <person name="Turina M."/>
        </authorList>
    </citation>
    <scope>NUCLEOTIDE SEQUENCE</scope>
    <source>
        <strain evidence="2">193-k141_301243</strain>
    </source>
</reference>
<keyword evidence="3" id="KW-1185">Reference proteome</keyword>
<evidence type="ECO:0000256" key="1">
    <source>
        <dbReference type="SAM" id="MobiDB-lite"/>
    </source>
</evidence>